<feature type="domain" description="G-patch" evidence="1">
    <location>
        <begin position="2"/>
        <end position="48"/>
    </location>
</feature>
<reference evidence="3" key="1">
    <citation type="submission" date="2025-08" db="UniProtKB">
        <authorList>
            <consortium name="RefSeq"/>
        </authorList>
    </citation>
    <scope>IDENTIFICATION</scope>
    <source>
        <tissue evidence="3">Whole body</tissue>
    </source>
</reference>
<dbReference type="Proteomes" id="UP000504618">
    <property type="component" value="Unplaced"/>
</dbReference>
<dbReference type="AlphaFoldDB" id="A0A6J1R144"/>
<name>A0A6J1R144_9HYME</name>
<evidence type="ECO:0000313" key="2">
    <source>
        <dbReference type="Proteomes" id="UP000504618"/>
    </source>
</evidence>
<organism evidence="2 3">
    <name type="scientific">Temnothorax curvispinosus</name>
    <dbReference type="NCBI Taxonomy" id="300111"/>
    <lineage>
        <taxon>Eukaryota</taxon>
        <taxon>Metazoa</taxon>
        <taxon>Ecdysozoa</taxon>
        <taxon>Arthropoda</taxon>
        <taxon>Hexapoda</taxon>
        <taxon>Insecta</taxon>
        <taxon>Pterygota</taxon>
        <taxon>Neoptera</taxon>
        <taxon>Endopterygota</taxon>
        <taxon>Hymenoptera</taxon>
        <taxon>Apocrita</taxon>
        <taxon>Aculeata</taxon>
        <taxon>Formicoidea</taxon>
        <taxon>Formicidae</taxon>
        <taxon>Myrmicinae</taxon>
        <taxon>Temnothorax</taxon>
    </lineage>
</organism>
<dbReference type="InterPro" id="IPR050656">
    <property type="entry name" value="PINX1"/>
</dbReference>
<protein>
    <submittedName>
        <fullName evidence="3">G patch domain-containing protein 4</fullName>
    </submittedName>
</protein>
<dbReference type="GeneID" id="112465151"/>
<dbReference type="OrthoDB" id="10019757at2759"/>
<evidence type="ECO:0000259" key="1">
    <source>
        <dbReference type="PROSITE" id="PS50174"/>
    </source>
</evidence>
<dbReference type="RefSeq" id="XP_024888337.1">
    <property type="nucleotide sequence ID" value="XM_025032569.1"/>
</dbReference>
<dbReference type="GO" id="GO:0003676">
    <property type="term" value="F:nucleic acid binding"/>
    <property type="evidence" value="ECO:0007669"/>
    <property type="project" value="InterPro"/>
</dbReference>
<keyword evidence="2" id="KW-1185">Reference proteome</keyword>
<proteinExistence type="predicted"/>
<accession>A0A6J1R144</accession>
<dbReference type="PROSITE" id="PS50174">
    <property type="entry name" value="G_PATCH"/>
    <property type="match status" value="1"/>
</dbReference>
<gene>
    <name evidence="3" type="primary">LOC112465151</name>
</gene>
<dbReference type="InterPro" id="IPR000467">
    <property type="entry name" value="G_patch_dom"/>
</dbReference>
<sequence length="577" mass="65990">MVPSRAREMMMKCGWTEGKGLGKDECGITEPVKLATTQNKAGIGYSENNPWWEKMFDDAIKNVKVTSHGDEVSLSVVSDTDASRLGGECMISGRKFTPRRYTKNWNDWKTFVKSEVSFDDQKLTLTNPYSCDTFTRPILMRKPPLDQTTSICFGEMMDETTGHNLTSSGGKLERIAEQDRILLNKSLSDTTLTRENDTSYRKTNVESDVEEKEHEIDSIESILQFDGNWMSCKSRTRKKKDKKRIHMLVTRLGACNLEKERHDFPKIRTLCQKMKKNKEKKVDKSTLLTCLATDTSGQVTMSQSPEVHGNKSRVSNSFKERRSRMNTLINILQSGKSVNEKDSVGHKIELSPELTNSIEGNKVTDKRCKDCIIDLDAEKQDYDRYSMRNLRWDALKLDIPENHPVLKLGVVGELPGLRKELLYAAKECGITEPVKLATAQNKEGIGYSETNPWREKMFDDAIKNVRVTSRGDEVSLSLVSDTCSPRIYRTEEFENWKHPDREDRLKCQLINNHKLKKESKRRCKKQLGEIIASVVRRGRFNHQVNSVINDLTSFSLTEEVKADTIKKKPTQTHRTSV</sequence>
<dbReference type="SMART" id="SM00443">
    <property type="entry name" value="G_patch"/>
    <property type="match status" value="1"/>
</dbReference>
<dbReference type="PANTHER" id="PTHR23149">
    <property type="entry name" value="G PATCH DOMAIN CONTAINING PROTEIN"/>
    <property type="match status" value="1"/>
</dbReference>
<dbReference type="Pfam" id="PF01585">
    <property type="entry name" value="G-patch"/>
    <property type="match status" value="1"/>
</dbReference>
<evidence type="ECO:0000313" key="3">
    <source>
        <dbReference type="RefSeq" id="XP_024888337.1"/>
    </source>
</evidence>